<keyword evidence="8" id="KW-1185">Reference proteome</keyword>
<dbReference type="PROSITE" id="PS00211">
    <property type="entry name" value="ABC_TRANSPORTER_1"/>
    <property type="match status" value="1"/>
</dbReference>
<evidence type="ECO:0000256" key="1">
    <source>
        <dbReference type="ARBA" id="ARBA00022448"/>
    </source>
</evidence>
<dbReference type="GO" id="GO:0035435">
    <property type="term" value="P:phosphate ion transmembrane transport"/>
    <property type="evidence" value="ECO:0007669"/>
    <property type="project" value="InterPro"/>
</dbReference>
<dbReference type="OrthoDB" id="7838608at2"/>
<evidence type="ECO:0000256" key="5">
    <source>
        <dbReference type="SAM" id="MobiDB-lite"/>
    </source>
</evidence>
<dbReference type="SUPFAM" id="SSF52540">
    <property type="entry name" value="P-loop containing nucleoside triphosphate hydrolases"/>
    <property type="match status" value="1"/>
</dbReference>
<dbReference type="SMART" id="SM00382">
    <property type="entry name" value="AAA"/>
    <property type="match status" value="1"/>
</dbReference>
<dbReference type="PANTHER" id="PTHR43423">
    <property type="entry name" value="ABC TRANSPORTER I FAMILY MEMBER 17"/>
    <property type="match status" value="1"/>
</dbReference>
<dbReference type="InterPro" id="IPR003593">
    <property type="entry name" value="AAA+_ATPase"/>
</dbReference>
<dbReference type="Gene3D" id="3.40.50.300">
    <property type="entry name" value="P-loop containing nucleotide triphosphate hydrolases"/>
    <property type="match status" value="1"/>
</dbReference>
<evidence type="ECO:0000259" key="6">
    <source>
        <dbReference type="PROSITE" id="PS50893"/>
    </source>
</evidence>
<dbReference type="GO" id="GO:0016020">
    <property type="term" value="C:membrane"/>
    <property type="evidence" value="ECO:0007669"/>
    <property type="project" value="InterPro"/>
</dbReference>
<dbReference type="Proteomes" id="UP000317378">
    <property type="component" value="Unassembled WGS sequence"/>
</dbReference>
<dbReference type="EMBL" id="VCHX02000035">
    <property type="protein sequence ID" value="TPQ23855.1"/>
    <property type="molecule type" value="Genomic_DNA"/>
</dbReference>
<feature type="compositionally biased region" description="Low complexity" evidence="5">
    <location>
        <begin position="18"/>
        <end position="44"/>
    </location>
</feature>
<dbReference type="RefSeq" id="WP_119098581.1">
    <property type="nucleotide sequence ID" value="NZ_QXMJ01000035.1"/>
</dbReference>
<feature type="region of interest" description="Disordered" evidence="5">
    <location>
        <begin position="1"/>
        <end position="52"/>
    </location>
</feature>
<dbReference type="CDD" id="cd03260">
    <property type="entry name" value="ABC_PstB_phosphate_transporter"/>
    <property type="match status" value="1"/>
</dbReference>
<sequence length="312" mass="34722">MTTEPSRRIQRLRRRALRSAQTAAVASPSNAPDAPDAPDSTTAPRVSFRDAPPLTTPVFEVGSLSVFYGDHEAVRDVNMTIGDRQITAMIGPSGCGKSTMIRCFNRMNDLIPTARVVGKIRYHGENLYGKEVDPIEVRRRIGMVFQKPNPFPKSIYDNIAYGPRVGSFKGNLDDLVEETLTRAALWDEVKDKLKTSALALSGGQQQRLCIARTIAVKPEVILMDEPCSALDPIATAKIEDLMEHLAQEFTIVVVTHNMQQAARVSHRTAFFTSDVDVKGERHGRLVEYDETERIFSNPSDQRTEDYISGRFG</sequence>
<keyword evidence="4" id="KW-1278">Translocase</keyword>
<dbReference type="GO" id="GO:0016887">
    <property type="term" value="F:ATP hydrolysis activity"/>
    <property type="evidence" value="ECO:0007669"/>
    <property type="project" value="InterPro"/>
</dbReference>
<dbReference type="GO" id="GO:0005524">
    <property type="term" value="F:ATP binding"/>
    <property type="evidence" value="ECO:0007669"/>
    <property type="project" value="UniProtKB-KW"/>
</dbReference>
<evidence type="ECO:0000313" key="7">
    <source>
        <dbReference type="EMBL" id="TPQ23855.1"/>
    </source>
</evidence>
<dbReference type="NCBIfam" id="TIGR00972">
    <property type="entry name" value="3a0107s01c2"/>
    <property type="match status" value="1"/>
</dbReference>
<dbReference type="GO" id="GO:0005315">
    <property type="term" value="F:phosphate transmembrane transporter activity"/>
    <property type="evidence" value="ECO:0007669"/>
    <property type="project" value="InterPro"/>
</dbReference>
<accession>A0A505DRR2</accession>
<keyword evidence="2" id="KW-0547">Nucleotide-binding</keyword>
<reference evidence="7 8" key="1">
    <citation type="submission" date="2019-06" db="EMBL/GenBank/DDBJ databases">
        <title>Streptomyces sporangiiformans sp. nov., a novel actinomycete isolated from soil in Mount Song.</title>
        <authorList>
            <person name="Han L."/>
        </authorList>
    </citation>
    <scope>NUCLEOTIDE SEQUENCE [LARGE SCALE GENOMIC DNA]</scope>
    <source>
        <strain evidence="7 8">NEAU-SSA 1</strain>
    </source>
</reference>
<feature type="domain" description="ABC transporter" evidence="6">
    <location>
        <begin position="59"/>
        <end position="298"/>
    </location>
</feature>
<protein>
    <submittedName>
        <fullName evidence="7">Phosphate ABC transporter ATP-binding protein</fullName>
    </submittedName>
</protein>
<evidence type="ECO:0000256" key="2">
    <source>
        <dbReference type="ARBA" id="ARBA00022741"/>
    </source>
</evidence>
<feature type="compositionally biased region" description="Basic residues" evidence="5">
    <location>
        <begin position="8"/>
        <end position="17"/>
    </location>
</feature>
<keyword evidence="3 7" id="KW-0067">ATP-binding</keyword>
<keyword evidence="1" id="KW-0813">Transport</keyword>
<evidence type="ECO:0000256" key="3">
    <source>
        <dbReference type="ARBA" id="ARBA00022840"/>
    </source>
</evidence>
<dbReference type="PANTHER" id="PTHR43423:SF1">
    <property type="entry name" value="ABC TRANSPORTER I FAMILY MEMBER 17"/>
    <property type="match status" value="1"/>
</dbReference>
<dbReference type="InterPro" id="IPR003439">
    <property type="entry name" value="ABC_transporter-like_ATP-bd"/>
</dbReference>
<gene>
    <name evidence="7" type="primary">pstB</name>
    <name evidence="7" type="ORF">FGD71_001885</name>
</gene>
<dbReference type="InterPro" id="IPR027417">
    <property type="entry name" value="P-loop_NTPase"/>
</dbReference>
<proteinExistence type="predicted"/>
<name>A0A505DRR2_9ACTN</name>
<dbReference type="PROSITE" id="PS50893">
    <property type="entry name" value="ABC_TRANSPORTER_2"/>
    <property type="match status" value="1"/>
</dbReference>
<organism evidence="7 8">
    <name type="scientific">Streptomyces sporangiiformans</name>
    <dbReference type="NCBI Taxonomy" id="2315329"/>
    <lineage>
        <taxon>Bacteria</taxon>
        <taxon>Bacillati</taxon>
        <taxon>Actinomycetota</taxon>
        <taxon>Actinomycetes</taxon>
        <taxon>Kitasatosporales</taxon>
        <taxon>Streptomycetaceae</taxon>
        <taxon>Streptomyces</taxon>
    </lineage>
</organism>
<comment type="caution">
    <text evidence="7">The sequence shown here is derived from an EMBL/GenBank/DDBJ whole genome shotgun (WGS) entry which is preliminary data.</text>
</comment>
<dbReference type="InterPro" id="IPR017871">
    <property type="entry name" value="ABC_transporter-like_CS"/>
</dbReference>
<evidence type="ECO:0000313" key="8">
    <source>
        <dbReference type="Proteomes" id="UP000317378"/>
    </source>
</evidence>
<dbReference type="InterPro" id="IPR005670">
    <property type="entry name" value="PstB-like"/>
</dbReference>
<dbReference type="AlphaFoldDB" id="A0A505DRR2"/>
<evidence type="ECO:0000256" key="4">
    <source>
        <dbReference type="ARBA" id="ARBA00022967"/>
    </source>
</evidence>
<dbReference type="Pfam" id="PF00005">
    <property type="entry name" value="ABC_tran"/>
    <property type="match status" value="1"/>
</dbReference>